<gene>
    <name evidence="14" type="primary">htpX</name>
    <name evidence="14" type="ORF">V6x_34220</name>
</gene>
<feature type="transmembrane region" description="Helical" evidence="11">
    <location>
        <begin position="387"/>
        <end position="412"/>
    </location>
</feature>
<name>A0A517WEL0_9PLAN</name>
<dbReference type="SUPFAM" id="SSF48452">
    <property type="entry name" value="TPR-like"/>
    <property type="match status" value="1"/>
</dbReference>
<feature type="region of interest" description="Disordered" evidence="10">
    <location>
        <begin position="30"/>
        <end position="123"/>
    </location>
</feature>
<keyword evidence="4" id="KW-0677">Repeat</keyword>
<dbReference type="Pfam" id="PF01435">
    <property type="entry name" value="Peptidase_M48"/>
    <property type="match status" value="1"/>
</dbReference>
<feature type="compositionally biased region" description="Low complexity" evidence="10">
    <location>
        <begin position="44"/>
        <end position="90"/>
    </location>
</feature>
<sequence precursor="true">MVHSFKIIIPLATALLLGLNNVGHAQFGPSAPSAPSGPSGGGFSRPSAPSPGGRSYRPSSPRPSYGNRPGSPSPRVNRPGTPTPGGNRPGYNSRTVTRPGNPANPNMGRPNYSGQNSAVSTNRSANQISHYKNPLFRNTNPAPPTVEFGKTPATRVYTGISPAPTGQWQNAQQLLQKGNTSQAQAIIDSQLQQNPSLSKLMSAVSTLEQGNAPFSVLQPYRRRAQKLARAETLKNVNNPTPWIALAKFSLEDKNNTEFRSVVSSMGQKFPNDKHTYYFQGIADLKDENWKAAEQQFLKAKEMGVPEASIAKWLKMAIDQQRWIWEYVWFTLYVVLAWLVGLAFLYVAGKFMSSRIVRILQKENIIQALEGHQILRSAYRLLVQFASVYYYISLPLLVVVSLAVPLTLGYALLNVPYLNLWLVALVFILSLGSIWTACSGIWTCFVGINREIPGKIISKEEQPGLWALVEEVAEKVGTRPVDQIRLLQSTTIAVSEQGNVLKRFRDKGTRILYLGVGVLDGLSVDAFSCILAHEYGHFLNRDTAGGATAMRVDIAMQRFAQSVASRRQIRWWHIAFQFLRFYYRVFSRITFGASRLQEILADRVAVKAYGAASFEKGLRHVVRRSVEYDYWMNRGVSEVLQAQQASKCFGPVNARPSLKALDQIEYMLVQIINRPTDESDTHPSDIDRFTYTRKMEQGDADSRQGMVWQLFKNKSKIYDELSTGLLTLLNEEASYSDGLNKMNIAYLNGQCARNSKAAELYEERAHLHLICGAHQAALNDYKTAIECAPEKESAFYGKAVVYKAMKDYHKAAQVLNVAMEQFPDSVSFGTYFLLGECYQNAEEYAAAEEAFTKAIKQDETVFCAWMTRGRVRAELNQYAEAIQDFTQALELFPDSPDALFDRAMASVKLNDLDSARTDLEQSIAKNASYPDAHRELARLLLDTADASEPALAKQALQHARIANASPVMQEESLSVLATALINVRNYPAAERTIKKLLPLLTDDSKSDWSEELSRIQALTGREELSGQEAVAMPANQGYQE</sequence>
<dbReference type="CDD" id="cd07328">
    <property type="entry name" value="M48_Ste24p_like"/>
    <property type="match status" value="1"/>
</dbReference>
<dbReference type="InterPro" id="IPR011990">
    <property type="entry name" value="TPR-like_helical_dom_sf"/>
</dbReference>
<dbReference type="InterPro" id="IPR050498">
    <property type="entry name" value="Ycf3"/>
</dbReference>
<evidence type="ECO:0000256" key="11">
    <source>
        <dbReference type="SAM" id="Phobius"/>
    </source>
</evidence>
<evidence type="ECO:0000256" key="10">
    <source>
        <dbReference type="SAM" id="MobiDB-lite"/>
    </source>
</evidence>
<evidence type="ECO:0000256" key="9">
    <source>
        <dbReference type="PROSITE-ProRule" id="PRU00339"/>
    </source>
</evidence>
<dbReference type="GO" id="GO:0046813">
    <property type="term" value="P:receptor-mediated virion attachment to host cell"/>
    <property type="evidence" value="ECO:0007669"/>
    <property type="project" value="TreeGrafter"/>
</dbReference>
<protein>
    <submittedName>
        <fullName evidence="14">Protease HtpX</fullName>
    </submittedName>
</protein>
<dbReference type="EMBL" id="CP036347">
    <property type="protein sequence ID" value="QDU03699.1"/>
    <property type="molecule type" value="Genomic_DNA"/>
</dbReference>
<feature type="transmembrane region" description="Helical" evidence="11">
    <location>
        <begin position="510"/>
        <end position="532"/>
    </location>
</feature>
<dbReference type="RefSeq" id="WP_145041540.1">
    <property type="nucleotide sequence ID" value="NZ_CP036347.1"/>
</dbReference>
<evidence type="ECO:0000313" key="14">
    <source>
        <dbReference type="EMBL" id="QDU03699.1"/>
    </source>
</evidence>
<evidence type="ECO:0000256" key="2">
    <source>
        <dbReference type="ARBA" id="ARBA00022670"/>
    </source>
</evidence>
<reference evidence="14 15" key="1">
    <citation type="submission" date="2019-02" db="EMBL/GenBank/DDBJ databases">
        <title>Deep-cultivation of Planctomycetes and their phenomic and genomic characterization uncovers novel biology.</title>
        <authorList>
            <person name="Wiegand S."/>
            <person name="Jogler M."/>
            <person name="Boedeker C."/>
            <person name="Pinto D."/>
            <person name="Vollmers J."/>
            <person name="Rivas-Marin E."/>
            <person name="Kohn T."/>
            <person name="Peeters S.H."/>
            <person name="Heuer A."/>
            <person name="Rast P."/>
            <person name="Oberbeckmann S."/>
            <person name="Bunk B."/>
            <person name="Jeske O."/>
            <person name="Meyerdierks A."/>
            <person name="Storesund J.E."/>
            <person name="Kallscheuer N."/>
            <person name="Luecker S."/>
            <person name="Lage O.M."/>
            <person name="Pohl T."/>
            <person name="Merkel B.J."/>
            <person name="Hornburger P."/>
            <person name="Mueller R.-W."/>
            <person name="Bruemmer F."/>
            <person name="Labrenz M."/>
            <person name="Spormann A.M."/>
            <person name="Op den Camp H."/>
            <person name="Overmann J."/>
            <person name="Amann R."/>
            <person name="Jetten M.S.M."/>
            <person name="Mascher T."/>
            <person name="Medema M.H."/>
            <person name="Devos D.P."/>
            <person name="Kaster A.-K."/>
            <person name="Ovreas L."/>
            <person name="Rohde M."/>
            <person name="Galperin M.Y."/>
            <person name="Jogler C."/>
        </authorList>
    </citation>
    <scope>NUCLEOTIDE SEQUENCE [LARGE SCALE GENOMIC DNA]</scope>
    <source>
        <strain evidence="14 15">V6</strain>
    </source>
</reference>
<feature type="chain" id="PRO_5021844101" evidence="12">
    <location>
        <begin position="26"/>
        <end position="1039"/>
    </location>
</feature>
<dbReference type="GO" id="GO:0004222">
    <property type="term" value="F:metalloendopeptidase activity"/>
    <property type="evidence" value="ECO:0007669"/>
    <property type="project" value="InterPro"/>
</dbReference>
<evidence type="ECO:0000256" key="5">
    <source>
        <dbReference type="ARBA" id="ARBA00022801"/>
    </source>
</evidence>
<proteinExistence type="predicted"/>
<feature type="signal peptide" evidence="12">
    <location>
        <begin position="1"/>
        <end position="25"/>
    </location>
</feature>
<comment type="cofactor">
    <cofactor evidence="1">
        <name>Zn(2+)</name>
        <dbReference type="ChEBI" id="CHEBI:29105"/>
    </cofactor>
</comment>
<dbReference type="Pfam" id="PF14559">
    <property type="entry name" value="TPR_19"/>
    <property type="match status" value="1"/>
</dbReference>
<dbReference type="PANTHER" id="PTHR44858">
    <property type="entry name" value="TETRATRICOPEPTIDE REPEAT PROTEIN 6"/>
    <property type="match status" value="1"/>
</dbReference>
<evidence type="ECO:0000256" key="1">
    <source>
        <dbReference type="ARBA" id="ARBA00001947"/>
    </source>
</evidence>
<feature type="domain" description="Peptidase M48" evidence="13">
    <location>
        <begin position="514"/>
        <end position="690"/>
    </location>
</feature>
<feature type="compositionally biased region" description="Polar residues" evidence="10">
    <location>
        <begin position="112"/>
        <end position="123"/>
    </location>
</feature>
<dbReference type="AlphaFoldDB" id="A0A517WEL0"/>
<feature type="repeat" description="TPR" evidence="9">
    <location>
        <begin position="791"/>
        <end position="824"/>
    </location>
</feature>
<dbReference type="Gene3D" id="3.30.2010.10">
    <property type="entry name" value="Metalloproteases ('zincins'), catalytic domain"/>
    <property type="match status" value="1"/>
</dbReference>
<evidence type="ECO:0000256" key="4">
    <source>
        <dbReference type="ARBA" id="ARBA00022737"/>
    </source>
</evidence>
<evidence type="ECO:0000256" key="7">
    <source>
        <dbReference type="ARBA" id="ARBA00022833"/>
    </source>
</evidence>
<evidence type="ECO:0000259" key="13">
    <source>
        <dbReference type="Pfam" id="PF01435"/>
    </source>
</evidence>
<dbReference type="GO" id="GO:0006508">
    <property type="term" value="P:proteolysis"/>
    <property type="evidence" value="ECO:0007669"/>
    <property type="project" value="UniProtKB-KW"/>
</dbReference>
<keyword evidence="11" id="KW-0472">Membrane</keyword>
<dbReference type="GO" id="GO:0009279">
    <property type="term" value="C:cell outer membrane"/>
    <property type="evidence" value="ECO:0007669"/>
    <property type="project" value="TreeGrafter"/>
</dbReference>
<feature type="repeat" description="TPR" evidence="9">
    <location>
        <begin position="861"/>
        <end position="894"/>
    </location>
</feature>
<keyword evidence="11" id="KW-1133">Transmembrane helix</keyword>
<accession>A0A517WEL0</accession>
<dbReference type="Pfam" id="PF13181">
    <property type="entry name" value="TPR_8"/>
    <property type="match status" value="1"/>
</dbReference>
<dbReference type="SMART" id="SM00028">
    <property type="entry name" value="TPR"/>
    <property type="match status" value="6"/>
</dbReference>
<dbReference type="Pfam" id="PF13174">
    <property type="entry name" value="TPR_6"/>
    <property type="match status" value="1"/>
</dbReference>
<keyword evidence="7" id="KW-0862">Zinc</keyword>
<evidence type="ECO:0000313" key="15">
    <source>
        <dbReference type="Proteomes" id="UP000320722"/>
    </source>
</evidence>
<dbReference type="InterPro" id="IPR001915">
    <property type="entry name" value="Peptidase_M48"/>
</dbReference>
<feature type="repeat" description="TPR" evidence="9">
    <location>
        <begin position="827"/>
        <end position="860"/>
    </location>
</feature>
<feature type="transmembrane region" description="Helical" evidence="11">
    <location>
        <begin position="326"/>
        <end position="347"/>
    </location>
</feature>
<organism evidence="14 15">
    <name type="scientific">Gimesia chilikensis</name>
    <dbReference type="NCBI Taxonomy" id="2605989"/>
    <lineage>
        <taxon>Bacteria</taxon>
        <taxon>Pseudomonadati</taxon>
        <taxon>Planctomycetota</taxon>
        <taxon>Planctomycetia</taxon>
        <taxon>Planctomycetales</taxon>
        <taxon>Planctomycetaceae</taxon>
        <taxon>Gimesia</taxon>
    </lineage>
</organism>
<keyword evidence="11" id="KW-0812">Transmembrane</keyword>
<dbReference type="PANTHER" id="PTHR44858:SF1">
    <property type="entry name" value="UDP-N-ACETYLGLUCOSAMINE--PEPTIDE N-ACETYLGLUCOSAMINYLTRANSFERASE SPINDLY-RELATED"/>
    <property type="match status" value="1"/>
</dbReference>
<dbReference type="PROSITE" id="PS50005">
    <property type="entry name" value="TPR"/>
    <property type="match status" value="3"/>
</dbReference>
<evidence type="ECO:0000256" key="6">
    <source>
        <dbReference type="ARBA" id="ARBA00022803"/>
    </source>
</evidence>
<dbReference type="Proteomes" id="UP000320722">
    <property type="component" value="Chromosome"/>
</dbReference>
<evidence type="ECO:0000256" key="12">
    <source>
        <dbReference type="SAM" id="SignalP"/>
    </source>
</evidence>
<keyword evidence="5" id="KW-0378">Hydrolase</keyword>
<keyword evidence="12" id="KW-0732">Signal</keyword>
<dbReference type="InterPro" id="IPR019734">
    <property type="entry name" value="TPR_rpt"/>
</dbReference>
<dbReference type="Gene3D" id="1.25.40.10">
    <property type="entry name" value="Tetratricopeptide repeat domain"/>
    <property type="match status" value="2"/>
</dbReference>
<keyword evidence="8" id="KW-0482">Metalloprotease</keyword>
<dbReference type="GO" id="GO:0046872">
    <property type="term" value="F:metal ion binding"/>
    <property type="evidence" value="ECO:0007669"/>
    <property type="project" value="UniProtKB-KW"/>
</dbReference>
<evidence type="ECO:0000256" key="8">
    <source>
        <dbReference type="ARBA" id="ARBA00023049"/>
    </source>
</evidence>
<keyword evidence="2 14" id="KW-0645">Protease</keyword>
<keyword evidence="3" id="KW-0479">Metal-binding</keyword>
<evidence type="ECO:0000256" key="3">
    <source>
        <dbReference type="ARBA" id="ARBA00022723"/>
    </source>
</evidence>
<feature type="transmembrane region" description="Helical" evidence="11">
    <location>
        <begin position="418"/>
        <end position="447"/>
    </location>
</feature>
<keyword evidence="6 9" id="KW-0802">TPR repeat</keyword>